<dbReference type="GO" id="GO:0004869">
    <property type="term" value="F:cysteine-type endopeptidase inhibitor activity"/>
    <property type="evidence" value="ECO:0007669"/>
    <property type="project" value="UniProtKB-KW"/>
</dbReference>
<evidence type="ECO:0000259" key="4">
    <source>
        <dbReference type="Pfam" id="PF09394"/>
    </source>
</evidence>
<dbReference type="AlphaFoldDB" id="A0A7G1KI12"/>
<keyword evidence="6" id="KW-1185">Reference proteome</keyword>
<organism evidence="5 6">
    <name type="scientific">Nocardia wallacei</name>
    <dbReference type="NCBI Taxonomy" id="480035"/>
    <lineage>
        <taxon>Bacteria</taxon>
        <taxon>Bacillati</taxon>
        <taxon>Actinomycetota</taxon>
        <taxon>Actinomycetes</taxon>
        <taxon>Mycobacteriales</taxon>
        <taxon>Nocardiaceae</taxon>
        <taxon>Nocardia</taxon>
    </lineage>
</organism>
<dbReference type="SUPFAM" id="SSF141066">
    <property type="entry name" value="ICP-like"/>
    <property type="match status" value="1"/>
</dbReference>
<dbReference type="Gene3D" id="2.60.40.2020">
    <property type="match status" value="1"/>
</dbReference>
<evidence type="ECO:0000313" key="6">
    <source>
        <dbReference type="Proteomes" id="UP000516173"/>
    </source>
</evidence>
<evidence type="ECO:0000313" key="5">
    <source>
        <dbReference type="EMBL" id="BCK54156.1"/>
    </source>
</evidence>
<dbReference type="KEGG" id="nwl:NWFMUON74_19280"/>
<gene>
    <name evidence="5" type="ORF">NWFMUON74_19280</name>
</gene>
<evidence type="ECO:0000256" key="3">
    <source>
        <dbReference type="SAM" id="MobiDB-lite"/>
    </source>
</evidence>
<dbReference type="PANTHER" id="PTHR36530">
    <property type="entry name" value="INHIBITOR OF CYSTEINE PEPTIDASE"/>
    <property type="match status" value="1"/>
</dbReference>
<sequence>MRMPLLVLVSGLVLVACGDENSGRVAANSATPQPFSSAVRPSLDRTTQSVAPGRPLTVTGDSDGKEISLAPGRRLEVSLAANPSTGYQWELDALDPAVLEQTGDPEYRSAPGAETAVGVGGASIWHFVAVAPGRTRLRLGYARPWEPGIEPAQRFTLEVTVGN</sequence>
<protein>
    <recommendedName>
        <fullName evidence="4">Proteinase inhibitor I42 chagasin domain-containing protein</fullName>
    </recommendedName>
</protein>
<evidence type="ECO:0000256" key="1">
    <source>
        <dbReference type="ARBA" id="ARBA00022690"/>
    </source>
</evidence>
<keyword evidence="2" id="KW-0789">Thiol protease inhibitor</keyword>
<keyword evidence="1" id="KW-0646">Protease inhibitor</keyword>
<dbReference type="EMBL" id="AP023396">
    <property type="protein sequence ID" value="BCK54156.1"/>
    <property type="molecule type" value="Genomic_DNA"/>
</dbReference>
<feature type="region of interest" description="Disordered" evidence="3">
    <location>
        <begin position="26"/>
        <end position="60"/>
    </location>
</feature>
<dbReference type="Proteomes" id="UP000516173">
    <property type="component" value="Chromosome"/>
</dbReference>
<dbReference type="PANTHER" id="PTHR36530:SF1">
    <property type="entry name" value="AMOEBIASIN-1"/>
    <property type="match status" value="1"/>
</dbReference>
<reference evidence="5 6" key="1">
    <citation type="submission" date="2020-08" db="EMBL/GenBank/DDBJ databases">
        <title>Genome Sequencing of Nocardia wallacei strain FMUON74 and assembly.</title>
        <authorList>
            <person name="Toyokawa M."/>
            <person name="Uesaka K."/>
        </authorList>
    </citation>
    <scope>NUCLEOTIDE SEQUENCE [LARGE SCALE GENOMIC DNA]</scope>
    <source>
        <strain evidence="5 6">FMUON74</strain>
    </source>
</reference>
<proteinExistence type="predicted"/>
<dbReference type="InterPro" id="IPR036331">
    <property type="entry name" value="Chagasin-like_sf"/>
</dbReference>
<name>A0A7G1KI12_9NOCA</name>
<dbReference type="PROSITE" id="PS51257">
    <property type="entry name" value="PROKAR_LIPOPROTEIN"/>
    <property type="match status" value="1"/>
</dbReference>
<feature type="domain" description="Proteinase inhibitor I42 chagasin" evidence="4">
    <location>
        <begin position="70"/>
        <end position="159"/>
    </location>
</feature>
<dbReference type="Pfam" id="PF09394">
    <property type="entry name" value="Inhibitor_I42"/>
    <property type="match status" value="1"/>
</dbReference>
<accession>A0A7G1KI12</accession>
<dbReference type="InterPro" id="IPR018990">
    <property type="entry name" value="Prot_inh_I42_chagasin"/>
</dbReference>
<dbReference type="InterPro" id="IPR052781">
    <property type="entry name" value="Cys_protease_inhibitor_I42"/>
</dbReference>
<evidence type="ECO:0000256" key="2">
    <source>
        <dbReference type="ARBA" id="ARBA00022704"/>
    </source>
</evidence>